<dbReference type="GO" id="GO:0003700">
    <property type="term" value="F:DNA-binding transcription factor activity"/>
    <property type="evidence" value="ECO:0007669"/>
    <property type="project" value="InterPro"/>
</dbReference>
<dbReference type="Gene3D" id="1.10.10.60">
    <property type="entry name" value="Homeodomain-like"/>
    <property type="match status" value="2"/>
</dbReference>
<sequence>MHVPEPHGLHRVRPPFTAHCHALTQTIESAGDCVTIVVVRRGGATIAGDAGGRFVRTGDVIVMTASDASLRAEPEPCSTATTLRVDCAYLSDQAFWQHAGIFSDRLDAKRMLEARPGSSIQIVRVSESRNERIGSWLDELVFLSAEGLPSARFYRAQSILFSVLHAVVPDLTLIQHGERVAQRGGAHSGNAGVRMHLPYRTEARLVAELLRDDLRRRRTLDELARTVHLSPSQLNRVFVQAFGRPPIAYLTMLRVERMALLLRTTDLTVSAIAAEVGWGSADFAARQFRRSQGVSPTRYRAGLDLPALGDTPD</sequence>
<dbReference type="InterPro" id="IPR018060">
    <property type="entry name" value="HTH_AraC"/>
</dbReference>
<keyword evidence="6" id="KW-1185">Reference proteome</keyword>
<dbReference type="GO" id="GO:0043565">
    <property type="term" value="F:sequence-specific DNA binding"/>
    <property type="evidence" value="ECO:0007669"/>
    <property type="project" value="InterPro"/>
</dbReference>
<evidence type="ECO:0000256" key="1">
    <source>
        <dbReference type="ARBA" id="ARBA00023015"/>
    </source>
</evidence>
<dbReference type="PROSITE" id="PS01124">
    <property type="entry name" value="HTH_ARAC_FAMILY_2"/>
    <property type="match status" value="1"/>
</dbReference>
<proteinExistence type="predicted"/>
<organism evidence="5 6">
    <name type="scientific">Microbacterium lacticum</name>
    <dbReference type="NCBI Taxonomy" id="33885"/>
    <lineage>
        <taxon>Bacteria</taxon>
        <taxon>Bacillati</taxon>
        <taxon>Actinomycetota</taxon>
        <taxon>Actinomycetes</taxon>
        <taxon>Micrococcales</taxon>
        <taxon>Microbacteriaceae</taxon>
        <taxon>Microbacterium</taxon>
    </lineage>
</organism>
<feature type="domain" description="HTH araC/xylS-type" evidence="4">
    <location>
        <begin position="204"/>
        <end position="302"/>
    </location>
</feature>
<accession>A0A4Y3UPK1</accession>
<dbReference type="PANTHER" id="PTHR46796">
    <property type="entry name" value="HTH-TYPE TRANSCRIPTIONAL ACTIVATOR RHAS-RELATED"/>
    <property type="match status" value="1"/>
</dbReference>
<dbReference type="SUPFAM" id="SSF46689">
    <property type="entry name" value="Homeodomain-like"/>
    <property type="match status" value="2"/>
</dbReference>
<keyword evidence="3" id="KW-0804">Transcription</keyword>
<evidence type="ECO:0000313" key="5">
    <source>
        <dbReference type="EMBL" id="TQN00843.1"/>
    </source>
</evidence>
<dbReference type="SMART" id="SM00342">
    <property type="entry name" value="HTH_ARAC"/>
    <property type="match status" value="1"/>
</dbReference>
<dbReference type="InterPro" id="IPR050204">
    <property type="entry name" value="AraC_XylS_family_regulators"/>
</dbReference>
<evidence type="ECO:0000256" key="3">
    <source>
        <dbReference type="ARBA" id="ARBA00023163"/>
    </source>
</evidence>
<keyword evidence="2 5" id="KW-0238">DNA-binding</keyword>
<keyword evidence="1" id="KW-0805">Transcription regulation</keyword>
<evidence type="ECO:0000256" key="2">
    <source>
        <dbReference type="ARBA" id="ARBA00023125"/>
    </source>
</evidence>
<gene>
    <name evidence="5" type="ORF">FHX68_0966</name>
</gene>
<dbReference type="OrthoDB" id="186135at2"/>
<evidence type="ECO:0000259" key="4">
    <source>
        <dbReference type="PROSITE" id="PS01124"/>
    </source>
</evidence>
<evidence type="ECO:0000313" key="6">
    <source>
        <dbReference type="Proteomes" id="UP000319804"/>
    </source>
</evidence>
<dbReference type="InterPro" id="IPR009057">
    <property type="entry name" value="Homeodomain-like_sf"/>
</dbReference>
<reference evidence="5 6" key="1">
    <citation type="submission" date="2019-06" db="EMBL/GenBank/DDBJ databases">
        <title>Sequencing the genomes of 1000 actinobacteria strains.</title>
        <authorList>
            <person name="Klenk H.-P."/>
        </authorList>
    </citation>
    <scope>NUCLEOTIDE SEQUENCE [LARGE SCALE GENOMIC DNA]</scope>
    <source>
        <strain evidence="5 6">DSM 20427</strain>
    </source>
</reference>
<dbReference type="EMBL" id="VFPS01000001">
    <property type="protein sequence ID" value="TQN00843.1"/>
    <property type="molecule type" value="Genomic_DNA"/>
</dbReference>
<protein>
    <submittedName>
        <fullName evidence="5">AraC-like DNA-binding protein</fullName>
    </submittedName>
</protein>
<dbReference type="Proteomes" id="UP000319804">
    <property type="component" value="Unassembled WGS sequence"/>
</dbReference>
<dbReference type="Pfam" id="PF12833">
    <property type="entry name" value="HTH_18"/>
    <property type="match status" value="1"/>
</dbReference>
<name>A0A4Y3UPK1_9MICO</name>
<comment type="caution">
    <text evidence="5">The sequence shown here is derived from an EMBL/GenBank/DDBJ whole genome shotgun (WGS) entry which is preliminary data.</text>
</comment>
<dbReference type="AlphaFoldDB" id="A0A4Y3UPK1"/>